<dbReference type="Gene3D" id="3.30.200.20">
    <property type="entry name" value="Phosphorylase Kinase, domain 1"/>
    <property type="match status" value="1"/>
</dbReference>
<dbReference type="PROSITE" id="PS50011">
    <property type="entry name" value="PROTEIN_KINASE_DOM"/>
    <property type="match status" value="1"/>
</dbReference>
<evidence type="ECO:0000259" key="2">
    <source>
        <dbReference type="PROSITE" id="PS50011"/>
    </source>
</evidence>
<reference evidence="3 4" key="1">
    <citation type="submission" date="2018-02" db="EMBL/GenBank/DDBJ databases">
        <title>Draft genome of wild Prunus yedoensis var. nudiflora.</title>
        <authorList>
            <person name="Baek S."/>
            <person name="Kim J.-H."/>
            <person name="Choi K."/>
            <person name="Kim G.-B."/>
            <person name="Cho A."/>
            <person name="Jang H."/>
            <person name="Shin C.-H."/>
            <person name="Yu H.-J."/>
            <person name="Mun J.-H."/>
        </authorList>
    </citation>
    <scope>NUCLEOTIDE SEQUENCE [LARGE SCALE GENOMIC DNA]</scope>
    <source>
        <strain evidence="4">cv. Jeju island</strain>
        <tissue evidence="3">Leaf</tissue>
    </source>
</reference>
<comment type="caution">
    <text evidence="3">The sequence shown here is derived from an EMBL/GenBank/DDBJ whole genome shotgun (WGS) entry which is preliminary data.</text>
</comment>
<name>A0A314YGV6_PRUYE</name>
<dbReference type="InterPro" id="IPR051343">
    <property type="entry name" value="G-type_lectin_kinases/EP1-like"/>
</dbReference>
<accession>A0A314YGV6</accession>
<keyword evidence="3" id="KW-0430">Lectin</keyword>
<dbReference type="SUPFAM" id="SSF56112">
    <property type="entry name" value="Protein kinase-like (PK-like)"/>
    <property type="match status" value="1"/>
</dbReference>
<dbReference type="EMBL" id="PJQY01001323">
    <property type="protein sequence ID" value="PQQ03628.1"/>
    <property type="molecule type" value="Genomic_DNA"/>
</dbReference>
<organism evidence="3 4">
    <name type="scientific">Prunus yedoensis var. nudiflora</name>
    <dbReference type="NCBI Taxonomy" id="2094558"/>
    <lineage>
        <taxon>Eukaryota</taxon>
        <taxon>Viridiplantae</taxon>
        <taxon>Streptophyta</taxon>
        <taxon>Embryophyta</taxon>
        <taxon>Tracheophyta</taxon>
        <taxon>Spermatophyta</taxon>
        <taxon>Magnoliopsida</taxon>
        <taxon>eudicotyledons</taxon>
        <taxon>Gunneridae</taxon>
        <taxon>Pentapetalae</taxon>
        <taxon>rosids</taxon>
        <taxon>fabids</taxon>
        <taxon>Rosales</taxon>
        <taxon>Rosaceae</taxon>
        <taxon>Amygdaloideae</taxon>
        <taxon>Amygdaleae</taxon>
        <taxon>Prunus</taxon>
    </lineage>
</organism>
<dbReference type="GO" id="GO:0005524">
    <property type="term" value="F:ATP binding"/>
    <property type="evidence" value="ECO:0007669"/>
    <property type="project" value="InterPro"/>
</dbReference>
<dbReference type="OrthoDB" id="1668230at2759"/>
<keyword evidence="3" id="KW-0418">Kinase</keyword>
<dbReference type="Pfam" id="PF07714">
    <property type="entry name" value="PK_Tyr_Ser-Thr"/>
    <property type="match status" value="1"/>
</dbReference>
<sequence>MVAVKMLEKVVEEEVREFKAEITTIGRTHHRNLLQLLGFCIEGSRKLLVYEYISNGSLAHLLFNKAATMRPSWRERVGIVLDVAKGVLYLHEECGVHIIHCNLKPHNILLDHSWTAKSEEVDKKTLENMVKVGLRCIQDEPALRPSMKSVVLMLQGITDIAIPPCPTTTSM</sequence>
<keyword evidence="3" id="KW-0808">Transferase</keyword>
<dbReference type="SMART" id="SM00219">
    <property type="entry name" value="TyrKc"/>
    <property type="match status" value="1"/>
</dbReference>
<dbReference type="InterPro" id="IPR000719">
    <property type="entry name" value="Prot_kinase_dom"/>
</dbReference>
<dbReference type="GO" id="GO:0004713">
    <property type="term" value="F:protein tyrosine kinase activity"/>
    <property type="evidence" value="ECO:0007669"/>
    <property type="project" value="InterPro"/>
</dbReference>
<dbReference type="Gene3D" id="1.10.510.10">
    <property type="entry name" value="Transferase(Phosphotransferase) domain 1"/>
    <property type="match status" value="2"/>
</dbReference>
<dbReference type="PANTHER" id="PTHR47976">
    <property type="entry name" value="G-TYPE LECTIN S-RECEPTOR-LIKE SERINE/THREONINE-PROTEIN KINASE SD2-5"/>
    <property type="match status" value="1"/>
</dbReference>
<keyword evidence="1" id="KW-0732">Signal</keyword>
<dbReference type="InterPro" id="IPR001245">
    <property type="entry name" value="Ser-Thr/Tyr_kinase_cat_dom"/>
</dbReference>
<dbReference type="STRING" id="2094558.A0A314YGV6"/>
<evidence type="ECO:0000256" key="1">
    <source>
        <dbReference type="ARBA" id="ARBA00022729"/>
    </source>
</evidence>
<dbReference type="PANTHER" id="PTHR47976:SF49">
    <property type="entry name" value="RECEPTOR-LIKE SERINE_THREONINE-PROTEIN KINASE"/>
    <property type="match status" value="1"/>
</dbReference>
<protein>
    <submittedName>
        <fullName evidence="3">G-type lectin S-receptor-like serine/threonine-protein kinase LECRK3</fullName>
    </submittedName>
</protein>
<evidence type="ECO:0000313" key="3">
    <source>
        <dbReference type="EMBL" id="PQQ03628.1"/>
    </source>
</evidence>
<proteinExistence type="predicted"/>
<dbReference type="GO" id="GO:0030246">
    <property type="term" value="F:carbohydrate binding"/>
    <property type="evidence" value="ECO:0007669"/>
    <property type="project" value="UniProtKB-KW"/>
</dbReference>
<gene>
    <name evidence="3" type="ORF">Pyn_11271</name>
</gene>
<dbReference type="InterPro" id="IPR020635">
    <property type="entry name" value="Tyr_kinase_cat_dom"/>
</dbReference>
<keyword evidence="4" id="KW-1185">Reference proteome</keyword>
<evidence type="ECO:0000313" key="4">
    <source>
        <dbReference type="Proteomes" id="UP000250321"/>
    </source>
</evidence>
<dbReference type="AlphaFoldDB" id="A0A314YGV6"/>
<feature type="domain" description="Protein kinase" evidence="2">
    <location>
        <begin position="1"/>
        <end position="171"/>
    </location>
</feature>
<dbReference type="Proteomes" id="UP000250321">
    <property type="component" value="Unassembled WGS sequence"/>
</dbReference>
<keyword evidence="3" id="KW-0675">Receptor</keyword>
<dbReference type="InterPro" id="IPR011009">
    <property type="entry name" value="Kinase-like_dom_sf"/>
</dbReference>